<dbReference type="PANTHER" id="PTHR10589:SF17">
    <property type="entry name" value="UBIQUITIN CARBOXYL-TERMINAL HYDROLASE"/>
    <property type="match status" value="1"/>
</dbReference>
<sequence>MGKRWLPLESNPDVISNYVVSLGGPKCLDFVDVYSCEQWALDLVPLPVYAILFLFPCTAVLERERDLESQRIKVDGQYVSPKVWYTNQTIGNACGTIGILHAVANIKDKVPCVKGGYFDRFFNLVESLDPSQRAQVLENDEELEASHATFERQGQSRSPDRDEEIFLHFITFIEKDGSIYELDGRKAYPVNHGKTTDATFLKDTTTVIQKKFISHEPTDVHFSIIAICAKG</sequence>
<comment type="similarity">
    <text evidence="2 7 8">Belongs to the peptidase C12 family.</text>
</comment>
<keyword evidence="3 7" id="KW-0645">Protease</keyword>
<gene>
    <name evidence="10" type="primary">UCHL3</name>
    <name evidence="10" type="ORF">IE077_003896</name>
</gene>
<keyword evidence="11" id="KW-1185">Reference proteome</keyword>
<evidence type="ECO:0000259" key="9">
    <source>
        <dbReference type="PROSITE" id="PS52048"/>
    </source>
</evidence>
<dbReference type="PRINTS" id="PR00707">
    <property type="entry name" value="UBCTHYDRLASE"/>
</dbReference>
<feature type="active site" description="Nucleophile" evidence="7">
    <location>
        <position position="94"/>
    </location>
</feature>
<evidence type="ECO:0000256" key="2">
    <source>
        <dbReference type="ARBA" id="ARBA00009326"/>
    </source>
</evidence>
<keyword evidence="6 7" id="KW-0788">Thiol protease</keyword>
<evidence type="ECO:0000313" key="11">
    <source>
        <dbReference type="Proteomes" id="UP000823046"/>
    </source>
</evidence>
<dbReference type="InterPro" id="IPR038765">
    <property type="entry name" value="Papain-like_cys_pep_sf"/>
</dbReference>
<organism evidence="10 11">
    <name type="scientific">Cardiosporidium cionae</name>
    <dbReference type="NCBI Taxonomy" id="476202"/>
    <lineage>
        <taxon>Eukaryota</taxon>
        <taxon>Sar</taxon>
        <taxon>Alveolata</taxon>
        <taxon>Apicomplexa</taxon>
        <taxon>Aconoidasida</taxon>
        <taxon>Nephromycida</taxon>
        <taxon>Cardiosporidium</taxon>
    </lineage>
</organism>
<dbReference type="GO" id="GO:0016787">
    <property type="term" value="F:hydrolase activity"/>
    <property type="evidence" value="ECO:0007669"/>
    <property type="project" value="UniProtKB-KW"/>
</dbReference>
<evidence type="ECO:0000256" key="5">
    <source>
        <dbReference type="ARBA" id="ARBA00022801"/>
    </source>
</evidence>
<feature type="site" description="Important for enzyme activity" evidence="7">
    <location>
        <position position="183"/>
    </location>
</feature>
<evidence type="ECO:0000256" key="1">
    <source>
        <dbReference type="ARBA" id="ARBA00000707"/>
    </source>
</evidence>
<dbReference type="InterPro" id="IPR057254">
    <property type="entry name" value="UCH_AS"/>
</dbReference>
<evidence type="ECO:0000256" key="8">
    <source>
        <dbReference type="RuleBase" id="RU361215"/>
    </source>
</evidence>
<comment type="caution">
    <text evidence="10">The sequence shown here is derived from an EMBL/GenBank/DDBJ whole genome shotgun (WGS) entry which is preliminary data.</text>
</comment>
<evidence type="ECO:0000256" key="7">
    <source>
        <dbReference type="PROSITE-ProRule" id="PRU01393"/>
    </source>
</evidence>
<dbReference type="PROSITE" id="PS00140">
    <property type="entry name" value="UCH_1"/>
    <property type="match status" value="1"/>
</dbReference>
<keyword evidence="4 7" id="KW-0833">Ubl conjugation pathway</keyword>
<dbReference type="InterPro" id="IPR001578">
    <property type="entry name" value="Peptidase_C12_UCH"/>
</dbReference>
<protein>
    <recommendedName>
        <fullName evidence="8">Ubiquitin carboxyl-terminal hydrolase</fullName>
        <ecNumber evidence="8">3.4.19.12</ecNumber>
    </recommendedName>
</protein>
<evidence type="ECO:0000313" key="10">
    <source>
        <dbReference type="EMBL" id="KAF8822376.1"/>
    </source>
</evidence>
<dbReference type="SUPFAM" id="SSF54001">
    <property type="entry name" value="Cysteine proteinases"/>
    <property type="match status" value="1"/>
</dbReference>
<feature type="active site" description="Proton donor" evidence="7">
    <location>
        <position position="168"/>
    </location>
</feature>
<dbReference type="InterPro" id="IPR036959">
    <property type="entry name" value="Peptidase_C12_UCH_sf"/>
</dbReference>
<evidence type="ECO:0000256" key="3">
    <source>
        <dbReference type="ARBA" id="ARBA00022670"/>
    </source>
</evidence>
<feature type="domain" description="UCH catalytic" evidence="9">
    <location>
        <begin position="4"/>
        <end position="229"/>
    </location>
</feature>
<evidence type="ECO:0000256" key="6">
    <source>
        <dbReference type="ARBA" id="ARBA00022807"/>
    </source>
</evidence>
<dbReference type="Gene3D" id="3.40.532.10">
    <property type="entry name" value="Peptidase C12, ubiquitin carboxyl-terminal hydrolase"/>
    <property type="match status" value="1"/>
</dbReference>
<keyword evidence="5 7" id="KW-0378">Hydrolase</keyword>
<dbReference type="Proteomes" id="UP000823046">
    <property type="component" value="Unassembled WGS sequence"/>
</dbReference>
<evidence type="ECO:0000256" key="4">
    <source>
        <dbReference type="ARBA" id="ARBA00022786"/>
    </source>
</evidence>
<dbReference type="EC" id="3.4.19.12" evidence="8"/>
<name>A0ABQ7JEF1_9APIC</name>
<dbReference type="CDD" id="cd09616">
    <property type="entry name" value="Peptidase_C12_UCH_L1_L3"/>
    <property type="match status" value="1"/>
</dbReference>
<dbReference type="Pfam" id="PF01088">
    <property type="entry name" value="Peptidase_C12"/>
    <property type="match status" value="1"/>
</dbReference>
<dbReference type="PANTHER" id="PTHR10589">
    <property type="entry name" value="UBIQUITIN CARBOXYL-TERMINAL HYDROLASE"/>
    <property type="match status" value="1"/>
</dbReference>
<dbReference type="PROSITE" id="PS52048">
    <property type="entry name" value="UCH_DOMAIN"/>
    <property type="match status" value="1"/>
</dbReference>
<feature type="site" description="Transition state stabilizer" evidence="7">
    <location>
        <position position="88"/>
    </location>
</feature>
<comment type="catalytic activity">
    <reaction evidence="1 7 8">
        <text>Thiol-dependent hydrolysis of ester, thioester, amide, peptide and isopeptide bonds formed by the C-terminal Gly of ubiquitin (a 76-residue protein attached to proteins as an intracellular targeting signal).</text>
        <dbReference type="EC" id="3.4.19.12"/>
    </reaction>
</comment>
<reference evidence="10 11" key="1">
    <citation type="journal article" date="2020" name="bioRxiv">
        <title>Metabolic contributions of an alphaproteobacterial endosymbiont in the apicomplexan Cardiosporidium cionae.</title>
        <authorList>
            <person name="Hunter E.S."/>
            <person name="Paight C.J."/>
            <person name="Lane C.E."/>
        </authorList>
    </citation>
    <scope>NUCLEOTIDE SEQUENCE [LARGE SCALE GENOMIC DNA]</scope>
    <source>
        <strain evidence="10">ESH_2018</strain>
    </source>
</reference>
<dbReference type="EMBL" id="JADAQX010000059">
    <property type="protein sequence ID" value="KAF8822376.1"/>
    <property type="molecule type" value="Genomic_DNA"/>
</dbReference>
<proteinExistence type="inferred from homology"/>
<accession>A0ABQ7JEF1</accession>